<name>A0A9D1YUL7_9MICO</name>
<dbReference type="EMBL" id="DXDC01000107">
    <property type="protein sequence ID" value="HIY65340.1"/>
    <property type="molecule type" value="Genomic_DNA"/>
</dbReference>
<accession>A0A9D1YUL7</accession>
<comment type="caution">
    <text evidence="1">The sequence shown here is derived from an EMBL/GenBank/DDBJ whole genome shotgun (WGS) entry which is preliminary data.</text>
</comment>
<feature type="non-terminal residue" evidence="1">
    <location>
        <position position="198"/>
    </location>
</feature>
<proteinExistence type="predicted"/>
<dbReference type="Proteomes" id="UP000824005">
    <property type="component" value="Unassembled WGS sequence"/>
</dbReference>
<evidence type="ECO:0000313" key="1">
    <source>
        <dbReference type="EMBL" id="HIY65340.1"/>
    </source>
</evidence>
<gene>
    <name evidence="1" type="ORF">H9830_03585</name>
</gene>
<sequence length="198" mass="22398">MVTRDRRRRQQYFSAVERERAYSLGFTPGIVANFGISESNLHQFISLRDYLYAQPFNGKYNKWVRDRVSALLVFEPFETLFDTVHYQLVHHDGVIRVSPISAAARAAGIAIDNVLGFIADRGSIIVTSSRWSVTGTVTVNYEDGNYLFDDVVYSAEEAAAELLELARRRSLVLLEPHPDSHRSEGSLRIDVTMMNPQG</sequence>
<dbReference type="AlphaFoldDB" id="A0A9D1YUL7"/>
<protein>
    <submittedName>
        <fullName evidence="1">Uncharacterized protein</fullName>
    </submittedName>
</protein>
<organism evidence="1 2">
    <name type="scientific">Candidatus Agrococcus pullicola</name>
    <dbReference type="NCBI Taxonomy" id="2838429"/>
    <lineage>
        <taxon>Bacteria</taxon>
        <taxon>Bacillati</taxon>
        <taxon>Actinomycetota</taxon>
        <taxon>Actinomycetes</taxon>
        <taxon>Micrococcales</taxon>
        <taxon>Microbacteriaceae</taxon>
        <taxon>Agrococcus</taxon>
    </lineage>
</organism>
<reference evidence="1" key="1">
    <citation type="journal article" date="2021" name="PeerJ">
        <title>Extensive microbial diversity within the chicken gut microbiome revealed by metagenomics and culture.</title>
        <authorList>
            <person name="Gilroy R."/>
            <person name="Ravi A."/>
            <person name="Getino M."/>
            <person name="Pursley I."/>
            <person name="Horton D.L."/>
            <person name="Alikhan N.F."/>
            <person name="Baker D."/>
            <person name="Gharbi K."/>
            <person name="Hall N."/>
            <person name="Watson M."/>
            <person name="Adriaenssens E.M."/>
            <person name="Foster-Nyarko E."/>
            <person name="Jarju S."/>
            <person name="Secka A."/>
            <person name="Antonio M."/>
            <person name="Oren A."/>
            <person name="Chaudhuri R.R."/>
            <person name="La Ragione R."/>
            <person name="Hildebrand F."/>
            <person name="Pallen M.J."/>
        </authorList>
    </citation>
    <scope>NUCLEOTIDE SEQUENCE</scope>
    <source>
        <strain evidence="1">ChiGjej1B1-98</strain>
    </source>
</reference>
<reference evidence="1" key="2">
    <citation type="submission" date="2021-04" db="EMBL/GenBank/DDBJ databases">
        <authorList>
            <person name="Gilroy R."/>
        </authorList>
    </citation>
    <scope>NUCLEOTIDE SEQUENCE</scope>
    <source>
        <strain evidence="1">ChiGjej1B1-98</strain>
    </source>
</reference>
<evidence type="ECO:0000313" key="2">
    <source>
        <dbReference type="Proteomes" id="UP000824005"/>
    </source>
</evidence>